<dbReference type="PANTHER" id="PTHR28309">
    <property type="entry name" value="REQUIRED FOR EXCISION 1-B DOMAIN-CONTAINING PROTEIN"/>
    <property type="match status" value="1"/>
</dbReference>
<dbReference type="EMBL" id="HBEA01009471">
    <property type="protein sequence ID" value="CAD8257784.1"/>
    <property type="molecule type" value="Transcribed_RNA"/>
</dbReference>
<protein>
    <submittedName>
        <fullName evidence="1">Uncharacterized protein</fullName>
    </submittedName>
</protein>
<name>A0A7R9YCH0_9STRA</name>
<sequence>MEFSAAYEILSNRRCCDCPEHEKPERPIEGQTLEVGADFETSACHAHCAAPEDERKEPNSEDGFQASMSQLPLQELMTLAIQCQHERSETMNAFDGKLAALLDREELEAYPALVAETTAKFSVLSRTVRAVEGELQARKKLIPAKLLRRLQEQEKEHLTVTAALHMDQLRMFRSSRDDAEGHAKELQMLARSLEICEGSRADIRRNIQEVLDELRCEMDE</sequence>
<gene>
    <name evidence="1" type="ORF">PPYR1160_LOCUS7285</name>
</gene>
<dbReference type="PANTHER" id="PTHR28309:SF1">
    <property type="entry name" value="REQUIRED FOR EXCISION 1-B DOMAIN-CONTAINING PROTEIN"/>
    <property type="match status" value="1"/>
</dbReference>
<dbReference type="Pfam" id="PF14966">
    <property type="entry name" value="DNA_repr_REX1B"/>
    <property type="match status" value="1"/>
</dbReference>
<reference evidence="1" key="1">
    <citation type="submission" date="2021-01" db="EMBL/GenBank/DDBJ databases">
        <authorList>
            <person name="Corre E."/>
            <person name="Pelletier E."/>
            <person name="Niang G."/>
            <person name="Scheremetjew M."/>
            <person name="Finn R."/>
            <person name="Kale V."/>
            <person name="Holt S."/>
            <person name="Cochrane G."/>
            <person name="Meng A."/>
            <person name="Brown T."/>
            <person name="Cohen L."/>
        </authorList>
    </citation>
    <scope>NUCLEOTIDE SEQUENCE</scope>
    <source>
        <strain evidence="1">CCMP2078</strain>
    </source>
</reference>
<dbReference type="InterPro" id="IPR039491">
    <property type="entry name" value="REX1-B"/>
</dbReference>
<proteinExistence type="predicted"/>
<evidence type="ECO:0000313" key="1">
    <source>
        <dbReference type="EMBL" id="CAD8257784.1"/>
    </source>
</evidence>
<organism evidence="1">
    <name type="scientific">Pinguiococcus pyrenoidosus</name>
    <dbReference type="NCBI Taxonomy" id="172671"/>
    <lineage>
        <taxon>Eukaryota</taxon>
        <taxon>Sar</taxon>
        <taxon>Stramenopiles</taxon>
        <taxon>Ochrophyta</taxon>
        <taxon>Pinguiophyceae</taxon>
        <taxon>Pinguiochrysidales</taxon>
        <taxon>Pinguiochrysidaceae</taxon>
        <taxon>Pinguiococcus</taxon>
    </lineage>
</organism>
<accession>A0A7R9YCH0</accession>
<dbReference type="AlphaFoldDB" id="A0A7R9YCH0"/>